<reference evidence="4 5" key="1">
    <citation type="journal article" date="2017" name="BMC Genomics">
        <title>Genomic analysis of methanogenic archaea reveals a shift towards energy conservation.</title>
        <authorList>
            <person name="Gilmore S.P."/>
            <person name="Henske J.K."/>
            <person name="Sexton J.A."/>
            <person name="Solomon K.V."/>
            <person name="Seppala S."/>
            <person name="Yoo J.I."/>
            <person name="Huyett L.M."/>
            <person name="Pressman A."/>
            <person name="Cogan J.Z."/>
            <person name="Kivenson V."/>
            <person name="Peng X."/>
            <person name="Tan Y."/>
            <person name="Valentine D.L."/>
            <person name="O'Malley M.A."/>
        </authorList>
    </citation>
    <scope>NUCLEOTIDE SEQUENCE [LARGE SCALE GENOMIC DNA]</scope>
    <source>
        <strain evidence="4 5">M.o.H.</strain>
    </source>
</reference>
<dbReference type="SMART" id="SM00116">
    <property type="entry name" value="CBS"/>
    <property type="match status" value="4"/>
</dbReference>
<feature type="domain" description="CBS" evidence="3">
    <location>
        <begin position="143"/>
        <end position="198"/>
    </location>
</feature>
<feature type="domain" description="CBS" evidence="3">
    <location>
        <begin position="80"/>
        <end position="137"/>
    </location>
</feature>
<evidence type="ECO:0000256" key="2">
    <source>
        <dbReference type="PROSITE-ProRule" id="PRU00703"/>
    </source>
</evidence>
<sequence length="274" mass="30747">MHIKDIMSSKVVVVDKDQNLNDALKLMKKHKISRLPVINTNNDHKRELVGIITEKDIALRLGSSRYGNMPPSHFHVSTVMTPDPITLNAAENLGKAAKIMIENKIGGIPIIDDVEIVGIITKTDFIKTCQGIPYNKTYIKDRMQTDVMTVNPGDRLVHARRILIDEDIGRLPVMNGDEIEGILTAKDIADSMISFRKIVPDRYQAARIRNLIVEDIMTQNVRTINEEKTIADASTFMIDEDFSGVPVTNDNGEITGMITKTDIMNFIAELEEVY</sequence>
<dbReference type="Gene3D" id="3.10.580.10">
    <property type="entry name" value="CBS-domain"/>
    <property type="match status" value="2"/>
</dbReference>
<dbReference type="InterPro" id="IPR046342">
    <property type="entry name" value="CBS_dom_sf"/>
</dbReference>
<accession>A0A2A2H721</accession>
<dbReference type="Proteomes" id="UP000217784">
    <property type="component" value="Unassembled WGS sequence"/>
</dbReference>
<dbReference type="AlphaFoldDB" id="A0A2A2H721"/>
<dbReference type="PROSITE" id="PS51371">
    <property type="entry name" value="CBS"/>
    <property type="match status" value="4"/>
</dbReference>
<dbReference type="InterPro" id="IPR000644">
    <property type="entry name" value="CBS_dom"/>
</dbReference>
<dbReference type="EMBL" id="LMVM01000012">
    <property type="protein sequence ID" value="PAV05125.1"/>
    <property type="molecule type" value="Genomic_DNA"/>
</dbReference>
<dbReference type="PANTHER" id="PTHR43080">
    <property type="entry name" value="CBS DOMAIN-CONTAINING PROTEIN CBSX3, MITOCHONDRIAL"/>
    <property type="match status" value="1"/>
</dbReference>
<dbReference type="SUPFAM" id="SSF54631">
    <property type="entry name" value="CBS-domain pair"/>
    <property type="match status" value="2"/>
</dbReference>
<feature type="domain" description="CBS" evidence="3">
    <location>
        <begin position="7"/>
        <end position="72"/>
    </location>
</feature>
<organism evidence="4 5">
    <name type="scientific">Methanobacterium bryantii</name>
    <dbReference type="NCBI Taxonomy" id="2161"/>
    <lineage>
        <taxon>Archaea</taxon>
        <taxon>Methanobacteriati</taxon>
        <taxon>Methanobacteriota</taxon>
        <taxon>Methanomada group</taxon>
        <taxon>Methanobacteria</taxon>
        <taxon>Methanobacteriales</taxon>
        <taxon>Methanobacteriaceae</taxon>
        <taxon>Methanobacterium</taxon>
    </lineage>
</organism>
<gene>
    <name evidence="4" type="ORF">ASJ80_12620</name>
</gene>
<dbReference type="RefSeq" id="WP_069584923.1">
    <property type="nucleotide sequence ID" value="NZ_LMVM01000012.1"/>
</dbReference>
<evidence type="ECO:0000313" key="4">
    <source>
        <dbReference type="EMBL" id="PAV05125.1"/>
    </source>
</evidence>
<proteinExistence type="predicted"/>
<dbReference type="InterPro" id="IPR051257">
    <property type="entry name" value="Diverse_CBS-Domain"/>
</dbReference>
<evidence type="ECO:0000259" key="3">
    <source>
        <dbReference type="PROSITE" id="PS51371"/>
    </source>
</evidence>
<evidence type="ECO:0000313" key="5">
    <source>
        <dbReference type="Proteomes" id="UP000217784"/>
    </source>
</evidence>
<dbReference type="PANTHER" id="PTHR43080:SF2">
    <property type="entry name" value="CBS DOMAIN-CONTAINING PROTEIN"/>
    <property type="match status" value="1"/>
</dbReference>
<dbReference type="OrthoDB" id="8919at2157"/>
<name>A0A2A2H721_METBR</name>
<protein>
    <submittedName>
        <fullName evidence="4">Inosine-5-monophosphate dehydrogenase</fullName>
    </submittedName>
</protein>
<keyword evidence="1 2" id="KW-0129">CBS domain</keyword>
<evidence type="ECO:0000256" key="1">
    <source>
        <dbReference type="ARBA" id="ARBA00023122"/>
    </source>
</evidence>
<comment type="caution">
    <text evidence="4">The sequence shown here is derived from an EMBL/GenBank/DDBJ whole genome shotgun (WGS) entry which is preliminary data.</text>
</comment>
<feature type="domain" description="CBS" evidence="3">
    <location>
        <begin position="217"/>
        <end position="273"/>
    </location>
</feature>
<keyword evidence="5" id="KW-1185">Reference proteome</keyword>
<dbReference type="Pfam" id="PF00571">
    <property type="entry name" value="CBS"/>
    <property type="match status" value="4"/>
</dbReference>